<dbReference type="AlphaFoldDB" id="A0A430VFZ5"/>
<evidence type="ECO:0000313" key="2">
    <source>
        <dbReference type="Proteomes" id="UP000287467"/>
    </source>
</evidence>
<reference evidence="1 2" key="1">
    <citation type="journal article" date="2019" name="Extremophiles">
        <title>Biogeography of thermophiles and predominance of Thermus scotoductus in domestic water heaters.</title>
        <authorList>
            <person name="Wilpiszeski R.L."/>
            <person name="Zhang Z."/>
            <person name="House C.H."/>
        </authorList>
    </citation>
    <scope>NUCLEOTIDE SEQUENCE [LARGE SCALE GENOMIC DNA]</scope>
    <source>
        <strain evidence="1 2">1_S1</strain>
    </source>
</reference>
<accession>A0A430VFZ5</accession>
<sequence length="172" mass="19258">MTRYKNVPVDPSQPTYQDVYTPILVIQPPRDMVFLVDPQEKLVLKLYDGDGNEFPDDTKLRISLQGAGAESFPVPIGKAVYGPWKRLPYTDQIDNRKNSSLVVYFPSLGRRPFAIREGEKLLVEVNARVAIDWDANNPGISMFAIDLDILTLAEAQRRAAVLGRALAGRMGR</sequence>
<gene>
    <name evidence="1" type="ORF">CSW14_10490</name>
</gene>
<comment type="caution">
    <text evidence="1">The sequence shown here is derived from an EMBL/GenBank/DDBJ whole genome shotgun (WGS) entry which is preliminary data.</text>
</comment>
<dbReference type="Proteomes" id="UP000287467">
    <property type="component" value="Unassembled WGS sequence"/>
</dbReference>
<name>A0A430VFZ5_THESC</name>
<evidence type="ECO:0000313" key="1">
    <source>
        <dbReference type="EMBL" id="RTI49984.1"/>
    </source>
</evidence>
<dbReference type="Gene3D" id="2.60.120.1180">
    <property type="match status" value="1"/>
</dbReference>
<proteinExistence type="predicted"/>
<dbReference type="EMBL" id="PEMW01000420">
    <property type="protein sequence ID" value="RTI49984.1"/>
    <property type="molecule type" value="Genomic_DNA"/>
</dbReference>
<protein>
    <submittedName>
        <fullName evidence="1">Uncharacterized protein</fullName>
    </submittedName>
</protein>
<organism evidence="1 2">
    <name type="scientific">Thermus scotoductus</name>
    <dbReference type="NCBI Taxonomy" id="37636"/>
    <lineage>
        <taxon>Bacteria</taxon>
        <taxon>Thermotogati</taxon>
        <taxon>Deinococcota</taxon>
        <taxon>Deinococci</taxon>
        <taxon>Thermales</taxon>
        <taxon>Thermaceae</taxon>
        <taxon>Thermus</taxon>
    </lineage>
</organism>